<dbReference type="Pfam" id="PF12937">
    <property type="entry name" value="F-box-like"/>
    <property type="match status" value="1"/>
</dbReference>
<name>A0A6A4HEQ3_9AGAR</name>
<evidence type="ECO:0000259" key="1">
    <source>
        <dbReference type="Pfam" id="PF12937"/>
    </source>
</evidence>
<sequence length="213" mass="24097">MGGQASHFVSPAIITTLPNDILLSICNALTDGGDSSSLVPLACTCRDLHQIVFETPTIWLNVFASRFDLHDFHRDPTFDALLELRRREDCLRDAALSGERFELLKEMVVEHVEHNIKRVAGSPAGRAVISFKDLTADTTELALVSAVLQYQPIQPIRARMVIVLNSVRRGQTNHYRLTVSTSISSIFFELMLCPRTERKLLQNKLYTRRYTLQ</sequence>
<dbReference type="EMBL" id="ML769506">
    <property type="protein sequence ID" value="KAE9396899.1"/>
    <property type="molecule type" value="Genomic_DNA"/>
</dbReference>
<reference evidence="2" key="1">
    <citation type="journal article" date="2019" name="Environ. Microbiol.">
        <title>Fungal ecological strategies reflected in gene transcription - a case study of two litter decomposers.</title>
        <authorList>
            <person name="Barbi F."/>
            <person name="Kohler A."/>
            <person name="Barry K."/>
            <person name="Baskaran P."/>
            <person name="Daum C."/>
            <person name="Fauchery L."/>
            <person name="Ihrmark K."/>
            <person name="Kuo A."/>
            <person name="LaButti K."/>
            <person name="Lipzen A."/>
            <person name="Morin E."/>
            <person name="Grigoriev I.V."/>
            <person name="Henrissat B."/>
            <person name="Lindahl B."/>
            <person name="Martin F."/>
        </authorList>
    </citation>
    <scope>NUCLEOTIDE SEQUENCE</scope>
    <source>
        <strain evidence="2">JB14</strain>
    </source>
</reference>
<gene>
    <name evidence="2" type="ORF">BT96DRAFT_921823</name>
</gene>
<evidence type="ECO:0000313" key="3">
    <source>
        <dbReference type="Proteomes" id="UP000799118"/>
    </source>
</evidence>
<keyword evidence="3" id="KW-1185">Reference proteome</keyword>
<dbReference type="AlphaFoldDB" id="A0A6A4HEQ3"/>
<accession>A0A6A4HEQ3</accession>
<dbReference type="InterPro" id="IPR036047">
    <property type="entry name" value="F-box-like_dom_sf"/>
</dbReference>
<proteinExistence type="predicted"/>
<feature type="domain" description="F-box" evidence="1">
    <location>
        <begin position="15"/>
        <end position="63"/>
    </location>
</feature>
<protein>
    <recommendedName>
        <fullName evidence="1">F-box domain-containing protein</fullName>
    </recommendedName>
</protein>
<organism evidence="2 3">
    <name type="scientific">Gymnopus androsaceus JB14</name>
    <dbReference type="NCBI Taxonomy" id="1447944"/>
    <lineage>
        <taxon>Eukaryota</taxon>
        <taxon>Fungi</taxon>
        <taxon>Dikarya</taxon>
        <taxon>Basidiomycota</taxon>
        <taxon>Agaricomycotina</taxon>
        <taxon>Agaricomycetes</taxon>
        <taxon>Agaricomycetidae</taxon>
        <taxon>Agaricales</taxon>
        <taxon>Marasmiineae</taxon>
        <taxon>Omphalotaceae</taxon>
        <taxon>Gymnopus</taxon>
    </lineage>
</organism>
<dbReference type="InterPro" id="IPR001810">
    <property type="entry name" value="F-box_dom"/>
</dbReference>
<dbReference type="SUPFAM" id="SSF81383">
    <property type="entry name" value="F-box domain"/>
    <property type="match status" value="1"/>
</dbReference>
<evidence type="ECO:0000313" key="2">
    <source>
        <dbReference type="EMBL" id="KAE9396899.1"/>
    </source>
</evidence>
<dbReference type="Proteomes" id="UP000799118">
    <property type="component" value="Unassembled WGS sequence"/>
</dbReference>